<feature type="transmembrane region" description="Helical" evidence="1">
    <location>
        <begin position="20"/>
        <end position="42"/>
    </location>
</feature>
<feature type="transmembrane region" description="Helical" evidence="1">
    <location>
        <begin position="130"/>
        <end position="148"/>
    </location>
</feature>
<organism evidence="2">
    <name type="scientific">mine drainage metagenome</name>
    <dbReference type="NCBI Taxonomy" id="410659"/>
    <lineage>
        <taxon>unclassified sequences</taxon>
        <taxon>metagenomes</taxon>
        <taxon>ecological metagenomes</taxon>
    </lineage>
</organism>
<accession>T0YFB8</accession>
<reference evidence="2" key="2">
    <citation type="journal article" date="2014" name="ISME J.">
        <title>Microbial stratification in low pH oxic and suboxic macroscopic growths along an acid mine drainage.</title>
        <authorList>
            <person name="Mendez-Garcia C."/>
            <person name="Mesa V."/>
            <person name="Sprenger R.R."/>
            <person name="Richter M."/>
            <person name="Diez M.S."/>
            <person name="Solano J."/>
            <person name="Bargiela R."/>
            <person name="Golyshina O.V."/>
            <person name="Manteca A."/>
            <person name="Ramos J.L."/>
            <person name="Gallego J.R."/>
            <person name="Llorente I."/>
            <person name="Martins Dos Santos V.A."/>
            <person name="Jensen O.N."/>
            <person name="Pelaez A.I."/>
            <person name="Sanchez J."/>
            <person name="Ferrer M."/>
        </authorList>
    </citation>
    <scope>NUCLEOTIDE SEQUENCE</scope>
</reference>
<proteinExistence type="predicted"/>
<feature type="non-terminal residue" evidence="2">
    <location>
        <position position="1"/>
    </location>
</feature>
<protein>
    <submittedName>
        <fullName evidence="2">Putative membrane protein</fullName>
    </submittedName>
</protein>
<dbReference type="AlphaFoldDB" id="T0YFB8"/>
<keyword evidence="1" id="KW-0472">Membrane</keyword>
<gene>
    <name evidence="2" type="ORF">B2A_12823</name>
</gene>
<feature type="transmembrane region" description="Helical" evidence="1">
    <location>
        <begin position="54"/>
        <end position="72"/>
    </location>
</feature>
<reference evidence="2" key="1">
    <citation type="submission" date="2013-08" db="EMBL/GenBank/DDBJ databases">
        <authorList>
            <person name="Mendez C."/>
            <person name="Richter M."/>
            <person name="Ferrer M."/>
            <person name="Sanchez J."/>
        </authorList>
    </citation>
    <scope>NUCLEOTIDE SEQUENCE</scope>
</reference>
<keyword evidence="1" id="KW-1133">Transmembrane helix</keyword>
<sequence>VALGFGLWAALWMIGWPLPLIPASSGASHGVLMVDGVLASLIGIERAVALERRVFYAAPLVTALGAISLVFTGNLTTAFSIVTVGALLLLLNFAVILRRQPAVHTAVHLIGAGCLVGGNLLGVLNYDIPFLIPLWGSFLVLLLAGERLELTRIRRMSLSGWLTFG</sequence>
<dbReference type="EMBL" id="AUZZ01009247">
    <property type="protein sequence ID" value="EQD34081.1"/>
    <property type="molecule type" value="Genomic_DNA"/>
</dbReference>
<feature type="non-terminal residue" evidence="2">
    <location>
        <position position="165"/>
    </location>
</feature>
<name>T0YFB8_9ZZZZ</name>
<feature type="transmembrane region" description="Helical" evidence="1">
    <location>
        <begin position="78"/>
        <end position="97"/>
    </location>
</feature>
<comment type="caution">
    <text evidence="2">The sequence shown here is derived from an EMBL/GenBank/DDBJ whole genome shotgun (WGS) entry which is preliminary data.</text>
</comment>
<evidence type="ECO:0000256" key="1">
    <source>
        <dbReference type="SAM" id="Phobius"/>
    </source>
</evidence>
<keyword evidence="1" id="KW-0812">Transmembrane</keyword>
<evidence type="ECO:0000313" key="2">
    <source>
        <dbReference type="EMBL" id="EQD34081.1"/>
    </source>
</evidence>
<feature type="transmembrane region" description="Helical" evidence="1">
    <location>
        <begin position="106"/>
        <end position="124"/>
    </location>
</feature>